<dbReference type="EMBL" id="HBEX01001878">
    <property type="protein sequence ID" value="CAD8596435.1"/>
    <property type="molecule type" value="Transcribed_RNA"/>
</dbReference>
<dbReference type="AlphaFoldDB" id="A0A6T9YKG4"/>
<evidence type="ECO:0000256" key="1">
    <source>
        <dbReference type="SAM" id="Phobius"/>
    </source>
</evidence>
<evidence type="ECO:0000313" key="3">
    <source>
        <dbReference type="EMBL" id="CAD8596440.1"/>
    </source>
</evidence>
<name>A0A6T9YKG4_9STRA</name>
<keyword evidence="1" id="KW-0812">Transmembrane</keyword>
<feature type="transmembrane region" description="Helical" evidence="1">
    <location>
        <begin position="23"/>
        <end position="43"/>
    </location>
</feature>
<dbReference type="EMBL" id="HBEX01001889">
    <property type="protein sequence ID" value="CAD8596440.1"/>
    <property type="molecule type" value="Transcribed_RNA"/>
</dbReference>
<protein>
    <submittedName>
        <fullName evidence="3">Uncharacterized protein</fullName>
    </submittedName>
</protein>
<reference evidence="3" key="1">
    <citation type="submission" date="2021-01" db="EMBL/GenBank/DDBJ databases">
        <authorList>
            <person name="Corre E."/>
            <person name="Pelletier E."/>
            <person name="Niang G."/>
            <person name="Scheremetjew M."/>
            <person name="Finn R."/>
            <person name="Kale V."/>
            <person name="Holt S."/>
            <person name="Cochrane G."/>
            <person name="Meng A."/>
            <person name="Brown T."/>
            <person name="Cohen L."/>
        </authorList>
    </citation>
    <scope>NUCLEOTIDE SEQUENCE</scope>
</reference>
<organism evidence="3">
    <name type="scientific">Asterionellopsis glacialis</name>
    <dbReference type="NCBI Taxonomy" id="33640"/>
    <lineage>
        <taxon>Eukaryota</taxon>
        <taxon>Sar</taxon>
        <taxon>Stramenopiles</taxon>
        <taxon>Ochrophyta</taxon>
        <taxon>Bacillariophyta</taxon>
        <taxon>Fragilariophyceae</taxon>
        <taxon>Fragilariophycidae</taxon>
        <taxon>Fragilariales</taxon>
        <taxon>Fragilariaceae</taxon>
        <taxon>Asterionellopsis</taxon>
    </lineage>
</organism>
<proteinExistence type="predicted"/>
<keyword evidence="1" id="KW-0472">Membrane</keyword>
<accession>A0A6T9YKG4</accession>
<gene>
    <name evidence="2" type="ORF">AGLA0713_LOCUS1263</name>
    <name evidence="3" type="ORF">AGLA0713_LOCUS1268</name>
</gene>
<keyword evidence="1" id="KW-1133">Transmembrane helix</keyword>
<evidence type="ECO:0000313" key="2">
    <source>
        <dbReference type="EMBL" id="CAD8596435.1"/>
    </source>
</evidence>
<sequence length="108" mass="12261">MPLIVSQIATDASCILFNPKNRHIITVPQFVIIVVCEFFFFFLMPRSLQIYSTVADPFLDMRTKTTTPIKIPIPRKSANGRHFFSFGGPTAEVVIFKNDKGCSKWMTS</sequence>